<evidence type="ECO:0000256" key="2">
    <source>
        <dbReference type="ARBA" id="ARBA00006442"/>
    </source>
</evidence>
<dbReference type="InterPro" id="IPR036188">
    <property type="entry name" value="FAD/NAD-bd_sf"/>
</dbReference>
<dbReference type="PRINTS" id="PR00368">
    <property type="entry name" value="FADPNR"/>
</dbReference>
<evidence type="ECO:0000259" key="5">
    <source>
        <dbReference type="Pfam" id="PF07992"/>
    </source>
</evidence>
<dbReference type="Pfam" id="PF18267">
    <property type="entry name" value="Rubredoxin_C"/>
    <property type="match status" value="1"/>
</dbReference>
<comment type="cofactor">
    <cofactor evidence="1">
        <name>FAD</name>
        <dbReference type="ChEBI" id="CHEBI:57692"/>
    </cofactor>
</comment>
<dbReference type="InterPro" id="IPR023753">
    <property type="entry name" value="FAD/NAD-binding_dom"/>
</dbReference>
<evidence type="ECO:0000256" key="1">
    <source>
        <dbReference type="ARBA" id="ARBA00001974"/>
    </source>
</evidence>
<evidence type="ECO:0000313" key="8">
    <source>
        <dbReference type="Proteomes" id="UP000288096"/>
    </source>
</evidence>
<dbReference type="SUPFAM" id="SSF51905">
    <property type="entry name" value="FAD/NAD(P)-binding domain"/>
    <property type="match status" value="2"/>
</dbReference>
<dbReference type="AlphaFoldDB" id="A0A401FVB3"/>
<evidence type="ECO:0000259" key="6">
    <source>
        <dbReference type="Pfam" id="PF18267"/>
    </source>
</evidence>
<dbReference type="EMBL" id="BEXT01000001">
    <property type="protein sequence ID" value="GBC60906.1"/>
    <property type="molecule type" value="Genomic_DNA"/>
</dbReference>
<dbReference type="GO" id="GO:0016491">
    <property type="term" value="F:oxidoreductase activity"/>
    <property type="evidence" value="ECO:0007669"/>
    <property type="project" value="InterPro"/>
</dbReference>
<dbReference type="PANTHER" id="PTHR43429:SF3">
    <property type="entry name" value="NITRITE REDUCTASE [NAD(P)H]"/>
    <property type="match status" value="1"/>
</dbReference>
<reference evidence="8" key="1">
    <citation type="submission" date="2017-11" db="EMBL/GenBank/DDBJ databases">
        <authorList>
            <person name="Watanabe M."/>
            <person name="Kojima H."/>
        </authorList>
    </citation>
    <scope>NUCLEOTIDE SEQUENCE [LARGE SCALE GENOMIC DNA]</scope>
    <source>
        <strain evidence="8">Tokyo 01</strain>
    </source>
</reference>
<dbReference type="InterPro" id="IPR041575">
    <property type="entry name" value="Rubredoxin_C"/>
</dbReference>
<keyword evidence="8" id="KW-1185">Reference proteome</keyword>
<keyword evidence="3" id="KW-0285">Flavoprotein</keyword>
<dbReference type="PANTHER" id="PTHR43429">
    <property type="entry name" value="PYRIDINE NUCLEOTIDE-DISULFIDE OXIDOREDUCTASE DOMAIN-CONTAINING"/>
    <property type="match status" value="1"/>
</dbReference>
<gene>
    <name evidence="7" type="ORF">DENIS_1866</name>
</gene>
<dbReference type="Proteomes" id="UP000288096">
    <property type="component" value="Unassembled WGS sequence"/>
</dbReference>
<dbReference type="OrthoDB" id="9768666at2"/>
<accession>A0A401FVB3</accession>
<reference evidence="8" key="2">
    <citation type="submission" date="2019-01" db="EMBL/GenBank/DDBJ databases">
        <title>Genome sequence of Desulfonema ishimotonii strain Tokyo 01.</title>
        <authorList>
            <person name="Fukui M."/>
        </authorList>
    </citation>
    <scope>NUCLEOTIDE SEQUENCE [LARGE SCALE GENOMIC DNA]</scope>
    <source>
        <strain evidence="8">Tokyo 01</strain>
    </source>
</reference>
<keyword evidence="4" id="KW-0274">FAD</keyword>
<dbReference type="Pfam" id="PF07992">
    <property type="entry name" value="Pyr_redox_2"/>
    <property type="match status" value="1"/>
</dbReference>
<protein>
    <submittedName>
        <fullName evidence="7">NAD(P)/FAD-dependent oxidoreductase</fullName>
    </submittedName>
</protein>
<evidence type="ECO:0000256" key="3">
    <source>
        <dbReference type="ARBA" id="ARBA00022630"/>
    </source>
</evidence>
<dbReference type="PRINTS" id="PR00411">
    <property type="entry name" value="PNDRDTASEI"/>
</dbReference>
<dbReference type="InterPro" id="IPR050260">
    <property type="entry name" value="FAD-bd_OxRdtase"/>
</dbReference>
<comment type="similarity">
    <text evidence="2">Belongs to the FAD-dependent oxidoreductase family.</text>
</comment>
<dbReference type="RefSeq" id="WP_124328257.1">
    <property type="nucleotide sequence ID" value="NZ_BEXT01000001.1"/>
</dbReference>
<feature type="domain" description="FAD/NAD(P)-binding" evidence="5">
    <location>
        <begin position="1"/>
        <end position="296"/>
    </location>
</feature>
<organism evidence="7 8">
    <name type="scientific">Desulfonema ishimotonii</name>
    <dbReference type="NCBI Taxonomy" id="45657"/>
    <lineage>
        <taxon>Bacteria</taxon>
        <taxon>Pseudomonadati</taxon>
        <taxon>Thermodesulfobacteriota</taxon>
        <taxon>Desulfobacteria</taxon>
        <taxon>Desulfobacterales</taxon>
        <taxon>Desulfococcaceae</taxon>
        <taxon>Desulfonema</taxon>
    </lineage>
</organism>
<comment type="caution">
    <text evidence="7">The sequence shown here is derived from an EMBL/GenBank/DDBJ whole genome shotgun (WGS) entry which is preliminary data.</text>
</comment>
<proteinExistence type="inferred from homology"/>
<dbReference type="Gene3D" id="3.50.50.60">
    <property type="entry name" value="FAD/NAD(P)-binding domain"/>
    <property type="match status" value="2"/>
</dbReference>
<sequence length="419" mass="45136">MKYLIIGNGVASTCAAEAIRQLDPEGAITMVADEAFPPYCRPMISMVLEGAVPPDRLPIRDKNFYDNLKITPVLGKRATGIDVKNRRVFVPGNGDSAQTAIEFDKLLIASGADPRPVRAEGTGLKNIFYMRTEQHVRGMLAALPSARNALVLGGGLVGFKAAYGLLRRGIRVTLLIRSGYPLAMQVDETAGKMILDELIRHGLDVRVGAEVRAFGGNGTVQSAHLSDGTEIPCDMAVIGKGVLPALSFVPRDDIDTDLGIMVDEHMETRAPGIFAAGDVAEFIDIARQTRWVNAIWPEAVAQGRIAGMNMAGRPVAYRGSLSRNVIRIFGLDIMTGGIVNPPENTSCRVIRRISPAQNTYRKLVFHGETLAGMAMINNIDQGGVLLSLIQNKTPIRIPGEALLEPSFNARQVMGGPVFA</sequence>
<evidence type="ECO:0000313" key="7">
    <source>
        <dbReference type="EMBL" id="GBC60906.1"/>
    </source>
</evidence>
<feature type="domain" description="NADH-rubredoxin oxidoreductase C-terminal" evidence="6">
    <location>
        <begin position="325"/>
        <end position="393"/>
    </location>
</feature>
<evidence type="ECO:0000256" key="4">
    <source>
        <dbReference type="ARBA" id="ARBA00022827"/>
    </source>
</evidence>
<dbReference type="InterPro" id="IPR016156">
    <property type="entry name" value="FAD/NAD-linked_Rdtase_dimer_sf"/>
</dbReference>
<name>A0A401FVB3_9BACT</name>
<dbReference type="Gene3D" id="3.30.390.30">
    <property type="match status" value="1"/>
</dbReference>